<keyword evidence="1" id="KW-0614">Plasmid</keyword>
<proteinExistence type="predicted"/>
<dbReference type="RefSeq" id="WP_009385726.1">
    <property type="nucleotide sequence ID" value="NZ_KX149096.1"/>
</dbReference>
<gene>
    <name evidence="1" type="ORF">SAP089B_011</name>
</gene>
<geneLocation type="plasmid" evidence="1">
    <name>pSK73</name>
</geneLocation>
<dbReference type="EMBL" id="GQ915269">
    <property type="protein sequence ID" value="ADA81065.1"/>
    <property type="molecule type" value="Genomic_DNA"/>
</dbReference>
<dbReference type="AlphaFoldDB" id="D2JL54"/>
<protein>
    <submittedName>
        <fullName evidence="1">Uncharacterized protein</fullName>
    </submittedName>
</protein>
<reference evidence="1" key="1">
    <citation type="submission" date="2009-09" db="EMBL/GenBank/DDBJ databases">
        <authorList>
            <person name="Gill J."/>
            <person name="Borman J."/>
            <person name="Shetty J."/>
            <person name="Hostetler J."/>
            <person name="Durkin S."/>
            <person name="Montgomery B."/>
        </authorList>
    </citation>
    <scope>NUCLEOTIDE SEQUENCE</scope>
    <source>
        <strain evidence="1">SK1404</strain>
        <plasmid evidence="1">pSK73</plasmid>
    </source>
</reference>
<sequence length="241" mass="28503">MKKDYDTKLWYEVDVSNFDVKKELQNMDLYKHEYVKLINDKWIDVLDKIYRSIGDFGESPQDTLQTFSVYRGNTAGNKYIYDIGFNVDLARDLIKKTNRKPLKAPNDIFNDGIHIDYTERENPYTLTPDEPIILIPDLVTSREARFKEIYDIPTSLLVLDGNNRVTLMKKDNQPYIHCYYVSLDELLENKVFLTEFDSAVYCQMADLVYILKHIDEPNINEIAKLYYNQSYLVNHFSKYIK</sequence>
<organism evidence="1">
    <name type="scientific">Staphylococcus aureus</name>
    <dbReference type="NCBI Taxonomy" id="1280"/>
    <lineage>
        <taxon>Bacteria</taxon>
        <taxon>Bacillati</taxon>
        <taxon>Bacillota</taxon>
        <taxon>Bacilli</taxon>
        <taxon>Bacillales</taxon>
        <taxon>Staphylococcaceae</taxon>
        <taxon>Staphylococcus</taxon>
    </lineage>
</organism>
<evidence type="ECO:0000313" key="1">
    <source>
        <dbReference type="EMBL" id="ADA81065.1"/>
    </source>
</evidence>
<reference evidence="1" key="2">
    <citation type="submission" date="2009-12" db="EMBL/GenBank/DDBJ databases">
        <authorList>
            <person name="Summers A.O."/>
            <person name="Shearer J."/>
            <person name="Wireman J."/>
        </authorList>
    </citation>
    <scope>NUCLEOTIDE SEQUENCE</scope>
    <source>
        <strain evidence="1">SK1404</strain>
        <plasmid evidence="1">pSK73</plasmid>
    </source>
</reference>
<name>D2JL54_STAAU</name>
<accession>D2JL54</accession>